<organism evidence="5 6">
    <name type="scientific">Sanghuangporus baumii</name>
    <name type="common">Phellinus baumii</name>
    <dbReference type="NCBI Taxonomy" id="108892"/>
    <lineage>
        <taxon>Eukaryota</taxon>
        <taxon>Fungi</taxon>
        <taxon>Dikarya</taxon>
        <taxon>Basidiomycota</taxon>
        <taxon>Agaricomycotina</taxon>
        <taxon>Agaricomycetes</taxon>
        <taxon>Hymenochaetales</taxon>
        <taxon>Hymenochaetaceae</taxon>
        <taxon>Sanghuangporus</taxon>
    </lineage>
</organism>
<feature type="region of interest" description="Disordered" evidence="3">
    <location>
        <begin position="401"/>
        <end position="420"/>
    </location>
</feature>
<dbReference type="Gene3D" id="6.10.20.40">
    <property type="entry name" value="TEA/ATTS domain"/>
    <property type="match status" value="1"/>
</dbReference>
<feature type="region of interest" description="Disordered" evidence="3">
    <location>
        <begin position="107"/>
        <end position="177"/>
    </location>
</feature>
<comment type="similarity">
    <text evidence="1">Belongs to the TEC1 family.</text>
</comment>
<dbReference type="PROSITE" id="PS51088">
    <property type="entry name" value="TEA_2"/>
    <property type="match status" value="1"/>
</dbReference>
<evidence type="ECO:0000256" key="2">
    <source>
        <dbReference type="PROSITE-ProRule" id="PRU00505"/>
    </source>
</evidence>
<keyword evidence="6" id="KW-1185">Reference proteome</keyword>
<name>A0A9Q5N423_SANBA</name>
<dbReference type="SMART" id="SM00426">
    <property type="entry name" value="TEA"/>
    <property type="match status" value="1"/>
</dbReference>
<feature type="region of interest" description="Disordered" evidence="3">
    <location>
        <begin position="443"/>
        <end position="575"/>
    </location>
</feature>
<evidence type="ECO:0000313" key="5">
    <source>
        <dbReference type="EMBL" id="OCB84093.1"/>
    </source>
</evidence>
<gene>
    <name evidence="5" type="ORF">A7U60_g8765</name>
</gene>
<accession>A0A9Q5N423</accession>
<evidence type="ECO:0000256" key="3">
    <source>
        <dbReference type="SAM" id="MobiDB-lite"/>
    </source>
</evidence>
<evidence type="ECO:0000259" key="4">
    <source>
        <dbReference type="PROSITE" id="PS51088"/>
    </source>
</evidence>
<dbReference type="InterPro" id="IPR038096">
    <property type="entry name" value="TEA/ATTS_sf"/>
</dbReference>
<feature type="domain" description="TEA" evidence="4">
    <location>
        <begin position="24"/>
        <end position="96"/>
    </location>
</feature>
<feature type="DNA-binding region" description="TEA" evidence="2">
    <location>
        <begin position="24"/>
        <end position="96"/>
    </location>
</feature>
<feature type="compositionally biased region" description="Polar residues" evidence="3">
    <location>
        <begin position="566"/>
        <end position="575"/>
    </location>
</feature>
<reference evidence="5" key="1">
    <citation type="submission" date="2016-06" db="EMBL/GenBank/DDBJ databases">
        <title>Draft Genome sequence of the fungus Inonotus baumii.</title>
        <authorList>
            <person name="Zhu H."/>
            <person name="Lin W."/>
        </authorList>
    </citation>
    <scope>NUCLEOTIDE SEQUENCE</scope>
    <source>
        <strain evidence="5">821</strain>
    </source>
</reference>
<protein>
    <recommendedName>
        <fullName evidence="4">TEA domain-containing protein</fullName>
    </recommendedName>
</protein>
<dbReference type="OrthoDB" id="10006572at2759"/>
<dbReference type="InterPro" id="IPR000818">
    <property type="entry name" value="TEA/ATTS_dom"/>
</dbReference>
<feature type="compositionally biased region" description="Polar residues" evidence="3">
    <location>
        <begin position="460"/>
        <end position="510"/>
    </location>
</feature>
<dbReference type="Proteomes" id="UP000757232">
    <property type="component" value="Unassembled WGS sequence"/>
</dbReference>
<proteinExistence type="inferred from homology"/>
<dbReference type="Pfam" id="PF01285">
    <property type="entry name" value="TEA"/>
    <property type="match status" value="1"/>
</dbReference>
<comment type="caution">
    <text evidence="5">The sequence shown here is derived from an EMBL/GenBank/DDBJ whole genome shotgun (WGS) entry which is preliminary data.</text>
</comment>
<evidence type="ECO:0000313" key="6">
    <source>
        <dbReference type="Proteomes" id="UP000757232"/>
    </source>
</evidence>
<dbReference type="AlphaFoldDB" id="A0A9Q5N423"/>
<feature type="compositionally biased region" description="Low complexity" evidence="3">
    <location>
        <begin position="514"/>
        <end position="525"/>
    </location>
</feature>
<dbReference type="GO" id="GO:0003700">
    <property type="term" value="F:DNA-binding transcription factor activity"/>
    <property type="evidence" value="ECO:0007669"/>
    <property type="project" value="InterPro"/>
</dbReference>
<dbReference type="EMBL" id="LNZH02000216">
    <property type="protein sequence ID" value="OCB84093.1"/>
    <property type="molecule type" value="Genomic_DNA"/>
</dbReference>
<evidence type="ECO:0000256" key="1">
    <source>
        <dbReference type="ARBA" id="ARBA00008421"/>
    </source>
</evidence>
<sequence length="575" mass="62154">MDSLIHTVHSTNTLPQRRHRKMLKDGSSEVWPQEAEDIFLDGLRDYWNSPWANTNRGRSRWRNQYLVDYLKKYGIERSKKQVASHIQVLRNMWKGHPEFALVAGPEALSEGSTSDRYSPPHRNNKLTSQSPTSRRRGGTSVSHPSPPSTPTSNVSEYSDSALNDSRRPQSLHLSPSFSQPLTIKSEHTQSPQNLLFEPSNFPSLPEVALEHSPRLALNHAVGFCLWAQNIEPTYVDVNSLPFVDKPTSPASPVPPQLTAVRGTPRACLRFTLRLPTEGSGCNAMGFSGAITFSQPLAPSARVVTRMHVNNVPVSQEVQPLVPVQDQAAVSRTSGQSIPGRFVAMLPDSCLSRCNLFNFDGKKARIIQQVIVEAEPLFVVGYDLFRLPVPNLSAEFASWTKVVDNRPPPEPSLDPLPLSAGRYGSGTSANDYLYSTAGSLPAHVPRQAPHSHAFGHARGHSVSTSTFGHPVSPTSGVDHTPMSASAPSGSTQTTPTHTNFTGLGSLASPTTPHDGASSGSSTARSRPGFNQSGLSAGIGITGYPLSHQGPGNGHGSMLGTDNFGQDPWTTSLLPLF</sequence>